<dbReference type="Proteomes" id="UP000680116">
    <property type="component" value="Chromosome"/>
</dbReference>
<dbReference type="SUPFAM" id="SSF46626">
    <property type="entry name" value="Cytochrome c"/>
    <property type="match status" value="1"/>
</dbReference>
<dbReference type="Gene3D" id="1.10.760.10">
    <property type="entry name" value="Cytochrome c-like domain"/>
    <property type="match status" value="1"/>
</dbReference>
<gene>
    <name evidence="7" type="ORF">LYB30171_01382</name>
</gene>
<evidence type="ECO:0000256" key="5">
    <source>
        <dbReference type="SAM" id="MobiDB-lite"/>
    </source>
</evidence>
<dbReference type="PROSITE" id="PS51007">
    <property type="entry name" value="CYTC"/>
    <property type="match status" value="1"/>
</dbReference>
<keyword evidence="3 4" id="KW-0408">Iron</keyword>
<organism evidence="7 8">
    <name type="scientific">Novilysobacter luteus</name>
    <dbReference type="NCBI Taxonomy" id="2822368"/>
    <lineage>
        <taxon>Bacteria</taxon>
        <taxon>Pseudomonadati</taxon>
        <taxon>Pseudomonadota</taxon>
        <taxon>Gammaproteobacteria</taxon>
        <taxon>Lysobacterales</taxon>
        <taxon>Lysobacteraceae</taxon>
        <taxon>Novilysobacter</taxon>
    </lineage>
</organism>
<dbReference type="Pfam" id="PF13442">
    <property type="entry name" value="Cytochrome_CBB3"/>
    <property type="match status" value="1"/>
</dbReference>
<protein>
    <recommendedName>
        <fullName evidence="6">Cytochrome c domain-containing protein</fullName>
    </recommendedName>
</protein>
<feature type="compositionally biased region" description="Low complexity" evidence="5">
    <location>
        <begin position="198"/>
        <end position="213"/>
    </location>
</feature>
<dbReference type="InterPro" id="IPR009056">
    <property type="entry name" value="Cyt_c-like_dom"/>
</dbReference>
<reference evidence="7 8" key="1">
    <citation type="submission" date="2021-04" db="EMBL/GenBank/DDBJ databases">
        <authorList>
            <person name="Rodrigo-Torres L."/>
            <person name="Arahal R. D."/>
            <person name="Lucena T."/>
        </authorList>
    </citation>
    <scope>NUCLEOTIDE SEQUENCE [LARGE SCALE GENOMIC DNA]</scope>
    <source>
        <strain evidence="7 8">CECT 30171</strain>
    </source>
</reference>
<accession>A0ABM8UFH5</accession>
<evidence type="ECO:0000256" key="1">
    <source>
        <dbReference type="ARBA" id="ARBA00022617"/>
    </source>
</evidence>
<feature type="compositionally biased region" description="Basic and acidic residues" evidence="5">
    <location>
        <begin position="250"/>
        <end position="271"/>
    </location>
</feature>
<feature type="compositionally biased region" description="Basic and acidic residues" evidence="5">
    <location>
        <begin position="182"/>
        <end position="197"/>
    </location>
</feature>
<evidence type="ECO:0000256" key="2">
    <source>
        <dbReference type="ARBA" id="ARBA00022723"/>
    </source>
</evidence>
<keyword evidence="1 4" id="KW-0349">Heme</keyword>
<evidence type="ECO:0000256" key="3">
    <source>
        <dbReference type="ARBA" id="ARBA00023004"/>
    </source>
</evidence>
<proteinExistence type="predicted"/>
<sequence>MAFVKRKTLIVLVGLSFIAVLAMAGFVWSGLYNIGADDPHTGPVYSALETLRERSIKVRAKELQVPNLEDPARIVQGSGNYAAMCAGCHLAPGVPDTELSRGLYPAPPNLTRHMVDAAEAFWVIKHGIKASGMPAWGESMADEYIWNMAAFLQVLPTLDEAGYQAIVDSSGGHSHGGGETQPHPHGEGAAANHHDDPAAGAAAADGSGGHVHPPGTPPHDDAAAKPQTGMDDHHGDGGQAPHAHPPGTAADHHEPEAQPRMVEHRHADGTVESHPAPQTNPADDGHDHEH</sequence>
<evidence type="ECO:0000313" key="8">
    <source>
        <dbReference type="Proteomes" id="UP000680116"/>
    </source>
</evidence>
<dbReference type="EMBL" id="OU015430">
    <property type="protein sequence ID" value="CAG4973123.1"/>
    <property type="molecule type" value="Genomic_DNA"/>
</dbReference>
<keyword evidence="2 4" id="KW-0479">Metal-binding</keyword>
<evidence type="ECO:0000256" key="4">
    <source>
        <dbReference type="PROSITE-ProRule" id="PRU00433"/>
    </source>
</evidence>
<name>A0ABM8UFH5_9GAMM</name>
<dbReference type="InterPro" id="IPR036909">
    <property type="entry name" value="Cyt_c-like_dom_sf"/>
</dbReference>
<keyword evidence="8" id="KW-1185">Reference proteome</keyword>
<feature type="region of interest" description="Disordered" evidence="5">
    <location>
        <begin position="167"/>
        <end position="290"/>
    </location>
</feature>
<evidence type="ECO:0000313" key="7">
    <source>
        <dbReference type="EMBL" id="CAG4973123.1"/>
    </source>
</evidence>
<evidence type="ECO:0000259" key="6">
    <source>
        <dbReference type="PROSITE" id="PS51007"/>
    </source>
</evidence>
<feature type="domain" description="Cytochrome c" evidence="6">
    <location>
        <begin position="72"/>
        <end position="156"/>
    </location>
</feature>